<dbReference type="OrthoDB" id="10063692at2759"/>
<dbReference type="GO" id="GO:0005737">
    <property type="term" value="C:cytoplasm"/>
    <property type="evidence" value="ECO:0007669"/>
    <property type="project" value="UniProtKB-SubCell"/>
</dbReference>
<comment type="subunit">
    <text evidence="15">Forms a complex composed of deubiquitinating enzyme atx-3, adapter ubxn-5 and cdc-48.1. Forms a complex composed of deubiquitinating enzyme atx-3, E4 ubiquitin-protein ligase ufd-2 and cdc-48.1. Interacts (via RRDR motif) with cdc-48.1 (via N-terminus) and cdc-48.2 (via N-terminus); the interaction with cdc-48.1 is not required for atx-3 enzymatic activity. Interacts (via C-terminus) with ubxn-5. May interact with ned-8.</text>
</comment>
<evidence type="ECO:0000313" key="22">
    <source>
        <dbReference type="EMBL" id="RKP20189.1"/>
    </source>
</evidence>
<keyword evidence="10" id="KW-0788">Thiol protease</keyword>
<evidence type="ECO:0000256" key="5">
    <source>
        <dbReference type="ARBA" id="ARBA00022490"/>
    </source>
</evidence>
<evidence type="ECO:0000256" key="2">
    <source>
        <dbReference type="ARBA" id="ARBA00004123"/>
    </source>
</evidence>
<evidence type="ECO:0000259" key="20">
    <source>
        <dbReference type="PROSITE" id="PS50957"/>
    </source>
</evidence>
<accession>A0A075ANC5</accession>
<comment type="subcellular location">
    <subcellularLocation>
        <location evidence="3">Cytoplasm</location>
    </subcellularLocation>
    <subcellularLocation>
        <location evidence="2">Nucleus</location>
    </subcellularLocation>
</comment>
<evidence type="ECO:0000256" key="8">
    <source>
        <dbReference type="ARBA" id="ARBA00022786"/>
    </source>
</evidence>
<dbReference type="GO" id="GO:0006508">
    <property type="term" value="P:proteolysis"/>
    <property type="evidence" value="ECO:0007669"/>
    <property type="project" value="UniProtKB-KW"/>
</dbReference>
<keyword evidence="23" id="KW-1185">Reference proteome</keyword>
<evidence type="ECO:0000256" key="15">
    <source>
        <dbReference type="ARBA" id="ARBA00063584"/>
    </source>
</evidence>
<keyword evidence="13" id="KW-0539">Nucleus</keyword>
<keyword evidence="11" id="KW-0805">Transcription regulation</keyword>
<keyword evidence="7" id="KW-0677">Repeat</keyword>
<dbReference type="Pfam" id="PF02099">
    <property type="entry name" value="Josephin"/>
    <property type="match status" value="1"/>
</dbReference>
<dbReference type="PANTHER" id="PTHR14159:SF0">
    <property type="entry name" value="ATAXIN-3-RELATED"/>
    <property type="match status" value="1"/>
</dbReference>
<proteinExistence type="predicted"/>
<feature type="active site" description="Nucleophile" evidence="18">
    <location>
        <position position="20"/>
    </location>
</feature>
<dbReference type="Gene3D" id="3.90.70.40">
    <property type="match status" value="1"/>
</dbReference>
<feature type="active site" evidence="19">
    <location>
        <position position="20"/>
    </location>
</feature>
<organism evidence="21 23">
    <name type="scientific">Rozella allomycis (strain CSF55)</name>
    <dbReference type="NCBI Taxonomy" id="988480"/>
    <lineage>
        <taxon>Eukaryota</taxon>
        <taxon>Fungi</taxon>
        <taxon>Fungi incertae sedis</taxon>
        <taxon>Cryptomycota</taxon>
        <taxon>Cryptomycota incertae sedis</taxon>
        <taxon>Rozella</taxon>
    </lineage>
</organism>
<dbReference type="EMBL" id="ML005100">
    <property type="protein sequence ID" value="RKP20189.1"/>
    <property type="molecule type" value="Genomic_DNA"/>
</dbReference>
<evidence type="ECO:0000256" key="19">
    <source>
        <dbReference type="PROSITE-ProRule" id="PRU00331"/>
    </source>
</evidence>
<dbReference type="SMART" id="SM01246">
    <property type="entry name" value="Josephin"/>
    <property type="match status" value="1"/>
</dbReference>
<name>A0A075ANC5_ROZAC</name>
<feature type="active site" evidence="19">
    <location>
        <position position="120"/>
    </location>
</feature>
<reference evidence="21 23" key="1">
    <citation type="journal article" date="2013" name="Curr. Biol.">
        <title>Shared signatures of parasitism and phylogenomics unite Cryptomycota and microsporidia.</title>
        <authorList>
            <person name="James T.Y."/>
            <person name="Pelin A."/>
            <person name="Bonen L."/>
            <person name="Ahrendt S."/>
            <person name="Sain D."/>
            <person name="Corradi N."/>
            <person name="Stajich J.E."/>
        </authorList>
    </citation>
    <scope>NUCLEOTIDE SEQUENCE [LARGE SCALE GENOMIC DNA]</scope>
    <source>
        <strain evidence="21">CSF55</strain>
        <strain evidence="21">CSF55</strain>
    </source>
</reference>
<evidence type="ECO:0000313" key="24">
    <source>
        <dbReference type="Proteomes" id="UP000281549"/>
    </source>
</evidence>
<evidence type="ECO:0000256" key="11">
    <source>
        <dbReference type="ARBA" id="ARBA00023015"/>
    </source>
</evidence>
<dbReference type="GO" id="GO:0016579">
    <property type="term" value="P:protein deubiquitination"/>
    <property type="evidence" value="ECO:0007669"/>
    <property type="project" value="InterPro"/>
</dbReference>
<evidence type="ECO:0000256" key="12">
    <source>
        <dbReference type="ARBA" id="ARBA00023163"/>
    </source>
</evidence>
<evidence type="ECO:0000256" key="14">
    <source>
        <dbReference type="ARBA" id="ARBA00060106"/>
    </source>
</evidence>
<keyword evidence="5" id="KW-0963">Cytoplasm</keyword>
<dbReference type="OMA" id="PWRWYNL"/>
<dbReference type="PANTHER" id="PTHR14159">
    <property type="entry name" value="ATAXIN-3-RELATED"/>
    <property type="match status" value="1"/>
</dbReference>
<evidence type="ECO:0000256" key="4">
    <source>
        <dbReference type="ARBA" id="ARBA00012759"/>
    </source>
</evidence>
<dbReference type="GO" id="GO:0004843">
    <property type="term" value="F:cysteine-type deubiquitinase activity"/>
    <property type="evidence" value="ECO:0007669"/>
    <property type="project" value="UniProtKB-EC"/>
</dbReference>
<keyword evidence="9 19" id="KW-0378">Hydrolase</keyword>
<keyword evidence="12" id="KW-0804">Transcription</keyword>
<evidence type="ECO:0000256" key="9">
    <source>
        <dbReference type="ARBA" id="ARBA00022801"/>
    </source>
</evidence>
<keyword evidence="6" id="KW-0645">Protease</keyword>
<dbReference type="InterPro" id="IPR006155">
    <property type="entry name" value="Josephin"/>
</dbReference>
<evidence type="ECO:0000256" key="7">
    <source>
        <dbReference type="ARBA" id="ARBA00022737"/>
    </source>
</evidence>
<dbReference type="EMBL" id="KE561265">
    <property type="protein sequence ID" value="EPZ31317.1"/>
    <property type="molecule type" value="Genomic_DNA"/>
</dbReference>
<feature type="active site" description="Proton acceptor" evidence="18">
    <location>
        <position position="120"/>
    </location>
</feature>
<evidence type="ECO:0000313" key="21">
    <source>
        <dbReference type="EMBL" id="EPZ31317.1"/>
    </source>
</evidence>
<evidence type="ECO:0000256" key="10">
    <source>
        <dbReference type="ARBA" id="ARBA00022807"/>
    </source>
</evidence>
<protein>
    <recommendedName>
        <fullName evidence="16">Ataxin-3 homolog</fullName>
        <ecNumber evidence="4">3.4.19.12</ecNumber>
    </recommendedName>
    <alternativeName>
        <fullName evidence="17">Machado-Joseph disease-like protein</fullName>
    </alternativeName>
</protein>
<dbReference type="PROSITE" id="PS50957">
    <property type="entry name" value="JOSEPHIN"/>
    <property type="match status" value="1"/>
</dbReference>
<evidence type="ECO:0000256" key="13">
    <source>
        <dbReference type="ARBA" id="ARBA00023242"/>
    </source>
</evidence>
<reference evidence="24" key="2">
    <citation type="journal article" date="2018" name="Nat. Microbiol.">
        <title>Leveraging single-cell genomics to expand the fungal tree of life.</title>
        <authorList>
            <person name="Ahrendt S.R."/>
            <person name="Quandt C.A."/>
            <person name="Ciobanu D."/>
            <person name="Clum A."/>
            <person name="Salamov A."/>
            <person name="Andreopoulos B."/>
            <person name="Cheng J.F."/>
            <person name="Woyke T."/>
            <person name="Pelin A."/>
            <person name="Henrissat B."/>
            <person name="Reynolds N.K."/>
            <person name="Benny G.L."/>
            <person name="Smith M.E."/>
            <person name="James T.Y."/>
            <person name="Grigoriev I.V."/>
        </authorList>
    </citation>
    <scope>NUCLEOTIDE SEQUENCE [LARGE SCALE GENOMIC DNA]</scope>
    <source>
        <strain evidence="24">CSF55</strain>
    </source>
</reference>
<evidence type="ECO:0000256" key="16">
    <source>
        <dbReference type="ARBA" id="ARBA00069055"/>
    </source>
</evidence>
<sequence length="186" mass="21367">MSENIILDSIYFEKQEGQLCAQHALNNLLQGSYFTAVDLSEIARELDNEERTALAEGGMETKDYLKFISEESSNYDDSGYFSFQVIEKALKVWDLNINSLKLADNEMQYEKAFICNFDSHWITVRRFGNHWYILNSISNKPEPVSNTYLSMYLKQLQFDGYSVFVVSGEFPKCEADQLALLCLSVA</sequence>
<evidence type="ECO:0000256" key="1">
    <source>
        <dbReference type="ARBA" id="ARBA00000707"/>
    </source>
</evidence>
<evidence type="ECO:0000256" key="18">
    <source>
        <dbReference type="PIRSR" id="PIRSR633865-1"/>
    </source>
</evidence>
<feature type="active site" evidence="18 19">
    <location>
        <position position="135"/>
    </location>
</feature>
<gene>
    <name evidence="21" type="ORF">O9G_000962</name>
    <name evidence="22" type="ORF">ROZALSC1DRAFT_28306</name>
</gene>
<evidence type="ECO:0000313" key="23">
    <source>
        <dbReference type="Proteomes" id="UP000030755"/>
    </source>
</evidence>
<dbReference type="STRING" id="988480.A0A075ANC5"/>
<evidence type="ECO:0000256" key="17">
    <source>
        <dbReference type="ARBA" id="ARBA00082365"/>
    </source>
</evidence>
<dbReference type="FunFam" id="1.10.287.10:FF:000018">
    <property type="entry name" value="Ataxin-3 homolog"/>
    <property type="match status" value="1"/>
</dbReference>
<dbReference type="HOGENOM" id="CLU_031228_3_0_1"/>
<dbReference type="GO" id="GO:0005634">
    <property type="term" value="C:nucleus"/>
    <property type="evidence" value="ECO:0007669"/>
    <property type="project" value="UniProtKB-SubCell"/>
</dbReference>
<dbReference type="AlphaFoldDB" id="A0A075ANC5"/>
<keyword evidence="8" id="KW-0833">Ubl conjugation pathway</keyword>
<comment type="catalytic activity">
    <reaction evidence="1">
        <text>Thiol-dependent hydrolysis of ester, thioester, amide, peptide and isopeptide bonds formed by the C-terminal Gly of ubiquitin (a 76-residue protein attached to proteins as an intracellular targeting signal).</text>
        <dbReference type="EC" id="3.4.19.12"/>
    </reaction>
</comment>
<dbReference type="Gene3D" id="1.10.287.10">
    <property type="entry name" value="S15/NS1, RNA-binding"/>
    <property type="match status" value="1"/>
</dbReference>
<evidence type="ECO:0000256" key="6">
    <source>
        <dbReference type="ARBA" id="ARBA00022670"/>
    </source>
</evidence>
<reference evidence="22" key="3">
    <citation type="submission" date="2018-08" db="EMBL/GenBank/DDBJ databases">
        <title>Leveraging single-cell genomics to expand the Fungal Tree of Life.</title>
        <authorList>
            <consortium name="DOE Joint Genome Institute"/>
            <person name="Ahrendt S.R."/>
            <person name="Quandt C.A."/>
            <person name="Ciobanu D."/>
            <person name="Clum A."/>
            <person name="Salamov A."/>
            <person name="Andreopoulos B."/>
            <person name="Cheng J.-F."/>
            <person name="Woyke T."/>
            <person name="Pelin A."/>
            <person name="Henrissat B."/>
            <person name="Reynolds N."/>
            <person name="Benny G.L."/>
            <person name="Smith M.E."/>
            <person name="James T.Y."/>
            <person name="Grigoriev I.V."/>
        </authorList>
    </citation>
    <scope>NUCLEOTIDE SEQUENCE</scope>
    <source>
        <strain evidence="22">CSF55</strain>
    </source>
</reference>
<dbReference type="InterPro" id="IPR033865">
    <property type="entry name" value="Ataxin-3"/>
</dbReference>
<evidence type="ECO:0000256" key="3">
    <source>
        <dbReference type="ARBA" id="ARBA00004496"/>
    </source>
</evidence>
<dbReference type="EC" id="3.4.19.12" evidence="4"/>
<dbReference type="Proteomes" id="UP000281549">
    <property type="component" value="Unassembled WGS sequence"/>
</dbReference>
<dbReference type="Proteomes" id="UP000030755">
    <property type="component" value="Unassembled WGS sequence"/>
</dbReference>
<feature type="domain" description="Josephin" evidence="20">
    <location>
        <begin position="7"/>
        <end position="181"/>
    </location>
</feature>
<dbReference type="PRINTS" id="PR01233">
    <property type="entry name" value="JOSEPHIN"/>
</dbReference>
<comment type="function">
    <text evidence="14">Acts as a chain editing deubiquitinating enzyme that binds and cleaves 'Lys-48'-linked polyubiquitin chains, with a preference for chains containing four or more ubiquitin molecules thereby modulating protein degradation by the ubiquitin-proteasome pathway. Probably by regulating the IGF-1-insulin-like pathway, regulates lifespan. Regulates germline DNA double-strand-break repair and apoptosis in response to DNA damage by recruiting E4 ubiquitin-protein ligase ufd-2 to DNA repair foci. Interacts with key regulators of transcription and represses transcription. Acts as a histone-binding protein that regulates transcription.</text>
</comment>